<evidence type="ECO:0000256" key="1">
    <source>
        <dbReference type="SAM" id="SignalP"/>
    </source>
</evidence>
<protein>
    <submittedName>
        <fullName evidence="2">Uncharacterized protein</fullName>
    </submittedName>
</protein>
<keyword evidence="1" id="KW-0732">Signal</keyword>
<organism evidence="2 3">
    <name type="scientific">Anaeromyces robustus</name>
    <dbReference type="NCBI Taxonomy" id="1754192"/>
    <lineage>
        <taxon>Eukaryota</taxon>
        <taxon>Fungi</taxon>
        <taxon>Fungi incertae sedis</taxon>
        <taxon>Chytridiomycota</taxon>
        <taxon>Chytridiomycota incertae sedis</taxon>
        <taxon>Neocallimastigomycetes</taxon>
        <taxon>Neocallimastigales</taxon>
        <taxon>Neocallimastigaceae</taxon>
        <taxon>Anaeromyces</taxon>
    </lineage>
</organism>
<dbReference type="EMBL" id="MCFG01000001">
    <property type="protein sequence ID" value="ORX88203.1"/>
    <property type="molecule type" value="Genomic_DNA"/>
</dbReference>
<evidence type="ECO:0000313" key="2">
    <source>
        <dbReference type="EMBL" id="ORX88203.1"/>
    </source>
</evidence>
<evidence type="ECO:0000313" key="3">
    <source>
        <dbReference type="Proteomes" id="UP000193944"/>
    </source>
</evidence>
<reference evidence="2 3" key="1">
    <citation type="submission" date="2016-08" db="EMBL/GenBank/DDBJ databases">
        <title>A Parts List for Fungal Cellulosomes Revealed by Comparative Genomics.</title>
        <authorList>
            <consortium name="DOE Joint Genome Institute"/>
            <person name="Haitjema C.H."/>
            <person name="Gilmore S.P."/>
            <person name="Henske J.K."/>
            <person name="Solomon K.V."/>
            <person name="De Groot R."/>
            <person name="Kuo A."/>
            <person name="Mondo S.J."/>
            <person name="Salamov A.A."/>
            <person name="Labutti K."/>
            <person name="Zhao Z."/>
            <person name="Chiniquy J."/>
            <person name="Barry K."/>
            <person name="Brewer H.M."/>
            <person name="Purvine S.O."/>
            <person name="Wright A.T."/>
            <person name="Boxma B."/>
            <person name="Van Alen T."/>
            <person name="Hackstein J.H."/>
            <person name="Baker S.E."/>
            <person name="Grigoriev I.V."/>
            <person name="O'Malley M.A."/>
        </authorList>
    </citation>
    <scope>NUCLEOTIDE SEQUENCE [LARGE SCALE GENOMIC DNA]</scope>
    <source>
        <strain evidence="2 3">S4</strain>
    </source>
</reference>
<sequence>MKIYNPISVLAILGLAITVTSIPVPDVPNISSSIILNDNAGNIVRTWKKAYINDNVGNVIRT</sequence>
<proteinExistence type="predicted"/>
<feature type="signal peptide" evidence="1">
    <location>
        <begin position="1"/>
        <end position="21"/>
    </location>
</feature>
<gene>
    <name evidence="2" type="ORF">BCR32DRAFT_324026</name>
</gene>
<keyword evidence="3" id="KW-1185">Reference proteome</keyword>
<dbReference type="AlphaFoldDB" id="A0A1Y1XR39"/>
<comment type="caution">
    <text evidence="2">The sequence shown here is derived from an EMBL/GenBank/DDBJ whole genome shotgun (WGS) entry which is preliminary data.</text>
</comment>
<reference evidence="2 3" key="2">
    <citation type="submission" date="2016-08" db="EMBL/GenBank/DDBJ databases">
        <title>Pervasive Adenine N6-methylation of Active Genes in Fungi.</title>
        <authorList>
            <consortium name="DOE Joint Genome Institute"/>
            <person name="Mondo S.J."/>
            <person name="Dannebaum R.O."/>
            <person name="Kuo R.C."/>
            <person name="Labutti K."/>
            <person name="Haridas S."/>
            <person name="Kuo A."/>
            <person name="Salamov A."/>
            <person name="Ahrendt S.R."/>
            <person name="Lipzen A."/>
            <person name="Sullivan W."/>
            <person name="Andreopoulos W.B."/>
            <person name="Clum A."/>
            <person name="Lindquist E."/>
            <person name="Daum C."/>
            <person name="Ramamoorthy G.K."/>
            <person name="Gryganskyi A."/>
            <person name="Culley D."/>
            <person name="Magnuson J.K."/>
            <person name="James T.Y."/>
            <person name="O'Malley M.A."/>
            <person name="Stajich J.E."/>
            <person name="Spatafora J.W."/>
            <person name="Visel A."/>
            <person name="Grigoriev I.V."/>
        </authorList>
    </citation>
    <scope>NUCLEOTIDE SEQUENCE [LARGE SCALE GENOMIC DNA]</scope>
    <source>
        <strain evidence="2 3">S4</strain>
    </source>
</reference>
<dbReference type="Proteomes" id="UP000193944">
    <property type="component" value="Unassembled WGS sequence"/>
</dbReference>
<accession>A0A1Y1XR39</accession>
<feature type="chain" id="PRO_5013050522" evidence="1">
    <location>
        <begin position="22"/>
        <end position="62"/>
    </location>
</feature>
<name>A0A1Y1XR39_9FUNG</name>